<protein>
    <recommendedName>
        <fullName evidence="2">Methyltransferase type 11 domain-containing protein</fullName>
    </recommendedName>
</protein>
<evidence type="ECO:0000313" key="1">
    <source>
        <dbReference type="EMBL" id="GAJ17157.1"/>
    </source>
</evidence>
<feature type="non-terminal residue" evidence="1">
    <location>
        <position position="1"/>
    </location>
</feature>
<reference evidence="1" key="1">
    <citation type="journal article" date="2014" name="Front. Microbiol.">
        <title>High frequency of phylogenetically diverse reductive dehalogenase-homologous genes in deep subseafloor sedimentary metagenomes.</title>
        <authorList>
            <person name="Kawai M."/>
            <person name="Futagami T."/>
            <person name="Toyoda A."/>
            <person name="Takaki Y."/>
            <person name="Nishi S."/>
            <person name="Hori S."/>
            <person name="Arai W."/>
            <person name="Tsubouchi T."/>
            <person name="Morono Y."/>
            <person name="Uchiyama I."/>
            <person name="Ito T."/>
            <person name="Fujiyama A."/>
            <person name="Inagaki F."/>
            <person name="Takami H."/>
        </authorList>
    </citation>
    <scope>NUCLEOTIDE SEQUENCE</scope>
    <source>
        <strain evidence="1">Expedition CK06-06</strain>
    </source>
</reference>
<dbReference type="Gene3D" id="3.40.50.150">
    <property type="entry name" value="Vaccinia Virus protein VP39"/>
    <property type="match status" value="1"/>
</dbReference>
<accession>X1VG79</accession>
<gene>
    <name evidence="1" type="ORF">S12H4_62220</name>
</gene>
<dbReference type="AlphaFoldDB" id="X1VG79"/>
<dbReference type="EMBL" id="BARW01041630">
    <property type="protein sequence ID" value="GAJ17157.1"/>
    <property type="molecule type" value="Genomic_DNA"/>
</dbReference>
<sequence>ILCLADTLYQNRPAKARTILSNFYYWLKPGGRLYLTVYDKDKLDPGPREFSQYYEDEKGRKHALTYFEKFTHDAWYEKKAKDVANYLEKV</sequence>
<feature type="non-terminal residue" evidence="1">
    <location>
        <position position="90"/>
    </location>
</feature>
<organism evidence="1">
    <name type="scientific">marine sediment metagenome</name>
    <dbReference type="NCBI Taxonomy" id="412755"/>
    <lineage>
        <taxon>unclassified sequences</taxon>
        <taxon>metagenomes</taxon>
        <taxon>ecological metagenomes</taxon>
    </lineage>
</organism>
<comment type="caution">
    <text evidence="1">The sequence shown here is derived from an EMBL/GenBank/DDBJ whole genome shotgun (WGS) entry which is preliminary data.</text>
</comment>
<name>X1VG79_9ZZZZ</name>
<evidence type="ECO:0008006" key="2">
    <source>
        <dbReference type="Google" id="ProtNLM"/>
    </source>
</evidence>
<proteinExistence type="predicted"/>
<dbReference type="InterPro" id="IPR029063">
    <property type="entry name" value="SAM-dependent_MTases_sf"/>
</dbReference>
<dbReference type="SUPFAM" id="SSF53335">
    <property type="entry name" value="S-adenosyl-L-methionine-dependent methyltransferases"/>
    <property type="match status" value="1"/>
</dbReference>